<evidence type="ECO:0000259" key="3">
    <source>
        <dbReference type="PROSITE" id="PS50102"/>
    </source>
</evidence>
<dbReference type="PANTHER" id="PTHR47640:SF11">
    <property type="entry name" value="RNA-BINDING PROTEIN 42"/>
    <property type="match status" value="1"/>
</dbReference>
<organism evidence="4 5">
    <name type="scientific">Cardiosporidium cionae</name>
    <dbReference type="NCBI Taxonomy" id="476202"/>
    <lineage>
        <taxon>Eukaryota</taxon>
        <taxon>Sar</taxon>
        <taxon>Alveolata</taxon>
        <taxon>Apicomplexa</taxon>
        <taxon>Aconoidasida</taxon>
        <taxon>Nephromycida</taxon>
        <taxon>Cardiosporidium</taxon>
    </lineage>
</organism>
<evidence type="ECO:0000256" key="2">
    <source>
        <dbReference type="PROSITE-ProRule" id="PRU00176"/>
    </source>
</evidence>
<dbReference type="InterPro" id="IPR034215">
    <property type="entry name" value="RBM42_RRM"/>
</dbReference>
<gene>
    <name evidence="4" type="ORF">IE077_001162</name>
</gene>
<dbReference type="SMART" id="SM00360">
    <property type="entry name" value="RRM"/>
    <property type="match status" value="1"/>
</dbReference>
<keyword evidence="1 2" id="KW-0694">RNA-binding</keyword>
<dbReference type="SUPFAM" id="SSF54928">
    <property type="entry name" value="RNA-binding domain, RBD"/>
    <property type="match status" value="1"/>
</dbReference>
<dbReference type="InterPro" id="IPR035979">
    <property type="entry name" value="RBD_domain_sf"/>
</dbReference>
<protein>
    <submittedName>
        <fullName evidence="4">Rna recognition motif-containing protein</fullName>
    </submittedName>
</protein>
<dbReference type="Gene3D" id="3.30.70.330">
    <property type="match status" value="1"/>
</dbReference>
<proteinExistence type="predicted"/>
<feature type="domain" description="RRM" evidence="3">
    <location>
        <begin position="91"/>
        <end position="169"/>
    </location>
</feature>
<dbReference type="EMBL" id="JADAQX010000093">
    <property type="protein sequence ID" value="KAF8822061.1"/>
    <property type="molecule type" value="Genomic_DNA"/>
</dbReference>
<keyword evidence="5" id="KW-1185">Reference proteome</keyword>
<dbReference type="CDD" id="cd12383">
    <property type="entry name" value="RRM_RBM42"/>
    <property type="match status" value="1"/>
</dbReference>
<comment type="caution">
    <text evidence="4">The sequence shown here is derived from an EMBL/GenBank/DDBJ whole genome shotgun (WGS) entry which is preliminary data.</text>
</comment>
<name>A0ABQ7JDK2_9APIC</name>
<evidence type="ECO:0000313" key="5">
    <source>
        <dbReference type="Proteomes" id="UP000823046"/>
    </source>
</evidence>
<reference evidence="4 5" key="1">
    <citation type="journal article" date="2020" name="bioRxiv">
        <title>Metabolic contributions of an alphaproteobacterial endosymbiont in the apicomplexan Cardiosporidium cionae.</title>
        <authorList>
            <person name="Hunter E.S."/>
            <person name="Paight C.J."/>
            <person name="Lane C.E."/>
        </authorList>
    </citation>
    <scope>NUCLEOTIDE SEQUENCE [LARGE SCALE GENOMIC DNA]</scope>
    <source>
        <strain evidence="4">ESH_2018</strain>
    </source>
</reference>
<dbReference type="InterPro" id="IPR000504">
    <property type="entry name" value="RRM_dom"/>
</dbReference>
<dbReference type="PROSITE" id="PS50102">
    <property type="entry name" value="RRM"/>
    <property type="match status" value="1"/>
</dbReference>
<dbReference type="InterPro" id="IPR012677">
    <property type="entry name" value="Nucleotide-bd_a/b_plait_sf"/>
</dbReference>
<dbReference type="InterPro" id="IPR050825">
    <property type="entry name" value="RBM42_RBP45_47-like"/>
</dbReference>
<dbReference type="Pfam" id="PF00076">
    <property type="entry name" value="RRM_1"/>
    <property type="match status" value="1"/>
</dbReference>
<evidence type="ECO:0000256" key="1">
    <source>
        <dbReference type="ARBA" id="ARBA00022884"/>
    </source>
</evidence>
<sequence>MNPQPPRMLIPGMMPYFGNVPSLTAESILIPSNDPSNAAVQSLSAQEAASLGGMMSSGGGKQAENKKMHLRKAAGEIWSDQTLDEWPDDDYRVFCGDLGNEVTDEVLTNAFRKYPTFQRARVVRDKRSGKSRGYGFVSFLSPEDMLAALKQMNKKYVGNRPIRVMRSKWREREINSDMNKQFSDLFKTAKTSSKTLRKFKRTGVPVTGGKKLESSDRTITRRGRGYFGPGGAARLAHYQYGGIKKIPPNSVRSLQ</sequence>
<dbReference type="PANTHER" id="PTHR47640">
    <property type="entry name" value="TRNA SELENOCYSTEINE 1-ASSOCIATED PROTEIN 1-RELATED-RELATED"/>
    <property type="match status" value="1"/>
</dbReference>
<evidence type="ECO:0000313" key="4">
    <source>
        <dbReference type="EMBL" id="KAF8822061.1"/>
    </source>
</evidence>
<accession>A0ABQ7JDK2</accession>
<dbReference type="Proteomes" id="UP000823046">
    <property type="component" value="Unassembled WGS sequence"/>
</dbReference>